<evidence type="ECO:0000313" key="7">
    <source>
        <dbReference type="Proteomes" id="UP001642483"/>
    </source>
</evidence>
<feature type="region of interest" description="Disordered" evidence="2">
    <location>
        <begin position="523"/>
        <end position="558"/>
    </location>
</feature>
<protein>
    <recommendedName>
        <fullName evidence="5">Fibronectin type-III domain-containing protein</fullName>
    </recommendedName>
</protein>
<dbReference type="InterPro" id="IPR050991">
    <property type="entry name" value="ECM_Regulatory_Proteins"/>
</dbReference>
<evidence type="ECO:0000313" key="6">
    <source>
        <dbReference type="EMBL" id="CAK8681577.1"/>
    </source>
</evidence>
<keyword evidence="4" id="KW-0732">Signal</keyword>
<feature type="domain" description="Fibronectin type-III" evidence="5">
    <location>
        <begin position="866"/>
        <end position="967"/>
    </location>
</feature>
<reference evidence="6 7" key="1">
    <citation type="submission" date="2024-02" db="EMBL/GenBank/DDBJ databases">
        <authorList>
            <person name="Daric V."/>
            <person name="Darras S."/>
        </authorList>
    </citation>
    <scope>NUCLEOTIDE SEQUENCE [LARGE SCALE GENOMIC DNA]</scope>
</reference>
<keyword evidence="3" id="KW-1133">Transmembrane helix</keyword>
<keyword evidence="3" id="KW-0812">Transmembrane</keyword>
<gene>
    <name evidence="6" type="ORF">CVLEPA_LOCUS11797</name>
</gene>
<dbReference type="EMBL" id="CAWYQH010000079">
    <property type="protein sequence ID" value="CAK8681577.1"/>
    <property type="molecule type" value="Genomic_DNA"/>
</dbReference>
<dbReference type="InterPro" id="IPR003961">
    <property type="entry name" value="FN3_dom"/>
</dbReference>
<feature type="compositionally biased region" description="Polar residues" evidence="2">
    <location>
        <begin position="422"/>
        <end position="431"/>
    </location>
</feature>
<dbReference type="CDD" id="cd00053">
    <property type="entry name" value="EGF"/>
    <property type="match status" value="1"/>
</dbReference>
<dbReference type="InterPro" id="IPR036116">
    <property type="entry name" value="FN3_sf"/>
</dbReference>
<name>A0ABP0FSY8_CLALP</name>
<dbReference type="CDD" id="cd00063">
    <property type="entry name" value="FN3"/>
    <property type="match status" value="2"/>
</dbReference>
<dbReference type="SMART" id="SM00060">
    <property type="entry name" value="FN3"/>
    <property type="match status" value="4"/>
</dbReference>
<feature type="chain" id="PRO_5047199806" description="Fibronectin type-III domain-containing protein" evidence="4">
    <location>
        <begin position="22"/>
        <end position="2448"/>
    </location>
</feature>
<feature type="region of interest" description="Disordered" evidence="2">
    <location>
        <begin position="2427"/>
        <end position="2448"/>
    </location>
</feature>
<feature type="transmembrane region" description="Helical" evidence="3">
    <location>
        <begin position="2401"/>
        <end position="2422"/>
    </location>
</feature>
<keyword evidence="3" id="KW-0472">Membrane</keyword>
<dbReference type="Proteomes" id="UP001642483">
    <property type="component" value="Unassembled WGS sequence"/>
</dbReference>
<comment type="caution">
    <text evidence="6">The sequence shown here is derived from an EMBL/GenBank/DDBJ whole genome shotgun (WGS) entry which is preliminary data.</text>
</comment>
<feature type="region of interest" description="Disordered" evidence="2">
    <location>
        <begin position="172"/>
        <end position="196"/>
    </location>
</feature>
<evidence type="ECO:0000256" key="1">
    <source>
        <dbReference type="ARBA" id="ARBA00022737"/>
    </source>
</evidence>
<proteinExistence type="predicted"/>
<feature type="compositionally biased region" description="Polar residues" evidence="2">
    <location>
        <begin position="545"/>
        <end position="558"/>
    </location>
</feature>
<evidence type="ECO:0000256" key="3">
    <source>
        <dbReference type="SAM" id="Phobius"/>
    </source>
</evidence>
<dbReference type="Gene3D" id="2.60.40.10">
    <property type="entry name" value="Immunoglobulins"/>
    <property type="match status" value="3"/>
</dbReference>
<feature type="domain" description="Fibronectin type-III" evidence="5">
    <location>
        <begin position="589"/>
        <end position="682"/>
    </location>
</feature>
<dbReference type="PANTHER" id="PTHR46708">
    <property type="entry name" value="TENASCIN"/>
    <property type="match status" value="1"/>
</dbReference>
<evidence type="ECO:0000256" key="4">
    <source>
        <dbReference type="SAM" id="SignalP"/>
    </source>
</evidence>
<dbReference type="PROSITE" id="PS50853">
    <property type="entry name" value="FN3"/>
    <property type="match status" value="3"/>
</dbReference>
<keyword evidence="1" id="KW-0677">Repeat</keyword>
<keyword evidence="7" id="KW-1185">Reference proteome</keyword>
<evidence type="ECO:0000259" key="5">
    <source>
        <dbReference type="PROSITE" id="PS50853"/>
    </source>
</evidence>
<organism evidence="6 7">
    <name type="scientific">Clavelina lepadiformis</name>
    <name type="common">Light-bulb sea squirt</name>
    <name type="synonym">Ascidia lepadiformis</name>
    <dbReference type="NCBI Taxonomy" id="159417"/>
    <lineage>
        <taxon>Eukaryota</taxon>
        <taxon>Metazoa</taxon>
        <taxon>Chordata</taxon>
        <taxon>Tunicata</taxon>
        <taxon>Ascidiacea</taxon>
        <taxon>Aplousobranchia</taxon>
        <taxon>Clavelinidae</taxon>
        <taxon>Clavelina</taxon>
    </lineage>
</organism>
<feature type="compositionally biased region" description="Basic and acidic residues" evidence="2">
    <location>
        <begin position="432"/>
        <end position="444"/>
    </location>
</feature>
<sequence length="2448" mass="270197">MDRLLILLTVIYFCRLCAVNGQDLVFSTTPLAESTILMLHLKNTSALKPTQPTLNLNEKSGVLFSTINFVASSNQVFSPGIMNITSNIASLAWKYLPPPPPPPLTLPPIPPMLRIPDPKTGSSKPSSGTTIKVTTVDVHTPMPDVRMTSFTISLSPPSAPPPLPTFTLEVTTPEPQTEYNTEKDTTPPRLDSSDTNTLVINNPVAETVTAAPTTLVDLSVTKNQVAPAEPNKFAEAITSFNGKQSSTEHRIVFNDVTTDSTSAGKITFGFKATASASPFTYTVPVKASARVIASTGTVASTTSVFTHASERVSPAVFISTNAADTEVQDVTSKIDAAASSAAVTTSFSNDSAVTSSPGDAYTSRHEIDLTSTERDSKDITRRSGGILPTTPHSTTKQPIIATDFVFAESATQTYATRSALINTDSNSGSSFTRKETKATTDKQRRQTTGPSTGRGPTLAILNPQSFPSTLSVTNVVTIPTNLPIITTEVLATANVTINIPPPPPPPLVPPPFPILTQIFKTPEPTTDRFGTEEATTQESKDSTQRHTSFSPTMPTSREETYTSITAAEQETTIEPFTASIKTSIDKPSPAQNITLVNIEYFDAKLRITSSLSDVDYYNVTIQRTDDSTGTVVGSSSLNQSRISGHVEVTALHPNTSYTIEVVSVLNGETSLPISTVVKTKPLHELIAEVRNITAVTAFVKWNEISDASAYEIRYLAGDDTATYISFANMHLNLHLESGRNYTVLVSALDTKNRSISNSAMVKFSTVPEYGVSVLETWANPVSAYVLFTPTDNNTETYRVDIATMANLTNITDSVYLDYLGPDSVYNGSFNGTLMPNTDYRFTITTILIHDEPEVRFVKVTTGDFERPSNLTTGSVNPVGFALAWKAVPFADDYIVEVYIFSVRVRRRADDASDSNLVLFRKYFGIKDSNAVIDDLLPGEDYTIRVYAHVNSYVSDPIEFYESTAPLLKPTVAVSDTKPNSITVSLSPSNSTVQFYQLQIAPLGNETAVVDTIQINPEDVIPDASFVFQNNLIPDLPYVITATSNFGKATSDPDDVTSSTLPVPGPWDNWSMNASNSFVFIELIPFPDVEIIDWYKLTITGFTLNSSLQEKRFPSNATNTTVIFHQLSPGTQYNISLVLITGGVVGPESMKTVTTKIRSTTAASEVSIHKTHAERYMSSSAGETTTIVGDVTYSSAYVTTTKSPFELGDVYIGVVHINDSLIIAINDDHDGDIDRNSSPSLRSLEENFKEYITDQYSTALNYTTGPGLAAVEVQYYETFHNGTIAMHFSATFDARHTGFPCKLEYFISEAHKNGSLPSELAILPGTFRMSGKRLFSGSATVNDLSQGFVNSTLTQSQASFRDLVNVVLRQTLRSSSLSDRIDLGASWEVDFVGETSDPASLRTGFTITSSSDDESATPRKVLRLIRTGMERYFFNVDLGTVFVRAAGFEPARSDEERFCEPGVLVTPPPSNNSFLLGFELDIPPSFVYDVIHRPESSNHSFVRERTQDFLNQLADRMGDNVGGLTVQYYQPVAPPASRIYAHALVSNPSVNSTEILLGISSNINSTSTILPIRRHTFNIPGDRRKMVMEFNLAGLSEDELIALNLNNFAKLTTLFDGISVLLQSLFKEAGLSMTTYLKKFARDESSSELAKVFVDLNPINVNTPVTPTSVMSDLKKAAQRLDYTKFIGEIVRHSINVWPEGTVMGLAIPGKVPIKGLSILTIHDLMKNFSSAEALELKNALGFQLRLALSKSNVTKFVEIEESDITYFESRSNWLDQMMIHFNIELKNDTSPYDLDAFVSFELITSMLSDGFQIDSVNIGEVRKFKGKGKILQSDRWLEEELKIAAFAELVALFDVMMPVIGIDGSEINGILLKPPTNNSYREISFVITMPPYDGTGPVELEKNINDLIQKGHVSLNVSNINIFFDIPEASAPVKSSSTTDIKLLSTVFETSLSPTSLPQINTTFLKNQFFTSILGEVPTEPYFSNASQTYTGFYILSVANANQVIEMWLDVDSDVTRWYVYRFKSMLKFLQANVTVDYIEPITMYTVRVHFYAETVETMTEKEIKESFQKAANESGTTLDGLTFGQPREFKGYMEKISSSSDENLIEKMNMLIMPRVTLSLIKSDEAPDIEQWKIRINELNKPFLITSSSWADDGSGEGRTRRAKDELLHFKIKVPSNERESPASLYKALYEVIINADDVFKFIDVDTTRIYASVPVLPRVPFTDWSTLSGVIFTQMKKDHSLDETNKNLTQEVIEQMQWAFDYVGYTTEIYNSTGVIYETAKGFRTQFGYKVSFNFDVEMTPTYNKSQLEEEIQEEIRKTFIDNAKFLAHQTDPHISHDKIFIGPFHMCKDEAVVDCHHQAVCIGDETYFTCQCENGFTDKNLSRPGRLCSRQGETLVEILLAVLTVLLLFVIVFLLFLLYKRTSSQGSYSPNAGENPRDKTKNVLP</sequence>
<accession>A0ABP0FSY8</accession>
<dbReference type="PANTHER" id="PTHR46708:SF2">
    <property type="entry name" value="FIBRONECTIN TYPE-III DOMAIN-CONTAINING PROTEIN"/>
    <property type="match status" value="1"/>
</dbReference>
<feature type="compositionally biased region" description="Basic and acidic residues" evidence="2">
    <location>
        <begin position="2438"/>
        <end position="2448"/>
    </location>
</feature>
<dbReference type="InterPro" id="IPR013783">
    <property type="entry name" value="Ig-like_fold"/>
</dbReference>
<feature type="region of interest" description="Disordered" evidence="2">
    <location>
        <begin position="422"/>
        <end position="459"/>
    </location>
</feature>
<feature type="compositionally biased region" description="Basic and acidic residues" evidence="2">
    <location>
        <begin position="362"/>
        <end position="381"/>
    </location>
</feature>
<dbReference type="SUPFAM" id="SSF49265">
    <property type="entry name" value="Fibronectin type III"/>
    <property type="match status" value="3"/>
</dbReference>
<feature type="region of interest" description="Disordered" evidence="2">
    <location>
        <begin position="348"/>
        <end position="394"/>
    </location>
</feature>
<feature type="signal peptide" evidence="4">
    <location>
        <begin position="1"/>
        <end position="21"/>
    </location>
</feature>
<evidence type="ECO:0000256" key="2">
    <source>
        <dbReference type="SAM" id="MobiDB-lite"/>
    </source>
</evidence>
<feature type="domain" description="Fibronectin type-III" evidence="5">
    <location>
        <begin position="1062"/>
        <end position="1159"/>
    </location>
</feature>